<proteinExistence type="predicted"/>
<evidence type="ECO:0000259" key="2">
    <source>
        <dbReference type="Pfam" id="PF13546"/>
    </source>
</evidence>
<feature type="region of interest" description="Disordered" evidence="1">
    <location>
        <begin position="232"/>
        <end position="255"/>
    </location>
</feature>
<dbReference type="AlphaFoldDB" id="A0A6M5YPA8"/>
<keyword evidence="4" id="KW-1185">Reference proteome</keyword>
<feature type="compositionally biased region" description="Basic residues" evidence="1">
    <location>
        <begin position="241"/>
        <end position="252"/>
    </location>
</feature>
<feature type="domain" description="Transposase IS701-like DDE" evidence="2">
    <location>
        <begin position="17"/>
        <end position="275"/>
    </location>
</feature>
<name>A0A6M5YPA8_9BACT</name>
<dbReference type="Pfam" id="PF13546">
    <property type="entry name" value="DDE_5"/>
    <property type="match status" value="1"/>
</dbReference>
<organism evidence="3 4">
    <name type="scientific">Frigoriglobus tundricola</name>
    <dbReference type="NCBI Taxonomy" id="2774151"/>
    <lineage>
        <taxon>Bacteria</taxon>
        <taxon>Pseudomonadati</taxon>
        <taxon>Planctomycetota</taxon>
        <taxon>Planctomycetia</taxon>
        <taxon>Gemmatales</taxon>
        <taxon>Gemmataceae</taxon>
        <taxon>Frigoriglobus</taxon>
    </lineage>
</organism>
<dbReference type="Proteomes" id="UP000503447">
    <property type="component" value="Chromosome"/>
</dbReference>
<sequence>MILPPEAHPLVQVLALHFTSPTYQRVSTLLVGARVTTGRRTVANLLRTLRHLAPGHRTTYQRTRSRAPWSGLALGCALVRFLLDHVVPDGPVALVGDDTVDGHPGPKVYGKGRHRDPVRSSHSYTAFRYGHKWVVLAVLVTFPFATRRWALPVLIDLYRSKEDDQKRNRPHRTPARIMCGLLRLLLIRFPDRTFVFAGDSGYGTHEVARFCHRHRARLTLVSKLHPGANLFDPPPPYAGHGRPRRKGARRPKPSQAVATATTFTRLNVGWYGGGKRDVETLEGTGHWYKAGQPLVPLRWVFVRDKSGTHRDEYFFTTDARLSPTSVIDYYCGRWNIETTFQEARSCLGLETTRGWCPKTVLRAGPCLLGLYSVVAILFHALPESKRTGAVAWPGKATVTFSDALCAIRRWLWAEAVLPQAGDSLALEKLPEPVWELLLTSLAPAA</sequence>
<gene>
    <name evidence="3" type="ORF">FTUN_2325</name>
</gene>
<accession>A0A6M5YPA8</accession>
<evidence type="ECO:0000256" key="1">
    <source>
        <dbReference type="SAM" id="MobiDB-lite"/>
    </source>
</evidence>
<dbReference type="InterPro" id="IPR038721">
    <property type="entry name" value="IS701-like_DDE_dom"/>
</dbReference>
<dbReference type="SUPFAM" id="SSF53098">
    <property type="entry name" value="Ribonuclease H-like"/>
    <property type="match status" value="1"/>
</dbReference>
<dbReference type="KEGG" id="ftj:FTUN_2325"/>
<dbReference type="InterPro" id="IPR012337">
    <property type="entry name" value="RNaseH-like_sf"/>
</dbReference>
<evidence type="ECO:0000313" key="4">
    <source>
        <dbReference type="Proteomes" id="UP000503447"/>
    </source>
</evidence>
<dbReference type="EMBL" id="CP053452">
    <property type="protein sequence ID" value="QJW94802.1"/>
    <property type="molecule type" value="Genomic_DNA"/>
</dbReference>
<dbReference type="RefSeq" id="WP_171470719.1">
    <property type="nucleotide sequence ID" value="NZ_CP053452.2"/>
</dbReference>
<protein>
    <recommendedName>
        <fullName evidence="2">Transposase IS701-like DDE domain-containing protein</fullName>
    </recommendedName>
</protein>
<reference evidence="4" key="1">
    <citation type="submission" date="2020-05" db="EMBL/GenBank/DDBJ databases">
        <title>Frigoriglobus tundricola gen. nov., sp. nov., a psychrotolerant cellulolytic planctomycete of the family Gemmataceae with two divergent copies of 16S rRNA gene.</title>
        <authorList>
            <person name="Kulichevskaya I.S."/>
            <person name="Ivanova A.A."/>
            <person name="Naumoff D.G."/>
            <person name="Beletsky A.V."/>
            <person name="Rijpstra W.I.C."/>
            <person name="Sinninghe Damste J.S."/>
            <person name="Mardanov A.V."/>
            <person name="Ravin N.V."/>
            <person name="Dedysh S.N."/>
        </authorList>
    </citation>
    <scope>NUCLEOTIDE SEQUENCE [LARGE SCALE GENOMIC DNA]</scope>
    <source>
        <strain evidence="4">PL17</strain>
    </source>
</reference>
<evidence type="ECO:0000313" key="3">
    <source>
        <dbReference type="EMBL" id="QJW94802.1"/>
    </source>
</evidence>